<proteinExistence type="predicted"/>
<evidence type="ECO:0000313" key="2">
    <source>
        <dbReference type="Proteomes" id="UP001379235"/>
    </source>
</evidence>
<name>A0ABU8SDS9_9SPHN</name>
<dbReference type="Proteomes" id="UP001379235">
    <property type="component" value="Unassembled WGS sequence"/>
</dbReference>
<dbReference type="EMBL" id="JBBHJY010000014">
    <property type="protein sequence ID" value="MEJ6012132.1"/>
    <property type="molecule type" value="Genomic_DNA"/>
</dbReference>
<evidence type="ECO:0000313" key="1">
    <source>
        <dbReference type="EMBL" id="MEJ6012132.1"/>
    </source>
</evidence>
<reference evidence="1 2" key="1">
    <citation type="submission" date="2024-03" db="EMBL/GenBank/DDBJ databases">
        <authorList>
            <person name="Jo J.-H."/>
        </authorList>
    </citation>
    <scope>NUCLEOTIDE SEQUENCE [LARGE SCALE GENOMIC DNA]</scope>
    <source>
        <strain evidence="1 2">AS3R-12</strain>
    </source>
</reference>
<protein>
    <submittedName>
        <fullName evidence="1">Uncharacterized protein</fullName>
    </submittedName>
</protein>
<organism evidence="1 2">
    <name type="scientific">Novosphingobium aquae</name>
    <dbReference type="NCBI Taxonomy" id="3133435"/>
    <lineage>
        <taxon>Bacteria</taxon>
        <taxon>Pseudomonadati</taxon>
        <taxon>Pseudomonadota</taxon>
        <taxon>Alphaproteobacteria</taxon>
        <taxon>Sphingomonadales</taxon>
        <taxon>Sphingomonadaceae</taxon>
        <taxon>Novosphingobium</taxon>
    </lineage>
</organism>
<sequence>MTAITFGDARLNRIEEVRIPNRIAYFTQDEALIAANRHWLERTSSMPMACSIWSSRAGSWKSEAGSC</sequence>
<dbReference type="RefSeq" id="WP_339970017.1">
    <property type="nucleotide sequence ID" value="NZ_JBBHJY010000014.1"/>
</dbReference>
<gene>
    <name evidence="1" type="ORF">WG900_19685</name>
</gene>
<keyword evidence="2" id="KW-1185">Reference proteome</keyword>
<comment type="caution">
    <text evidence="1">The sequence shown here is derived from an EMBL/GenBank/DDBJ whole genome shotgun (WGS) entry which is preliminary data.</text>
</comment>
<accession>A0ABU8SDS9</accession>